<name>A0A158BQ34_9BURK</name>
<keyword evidence="2" id="KW-1185">Reference proteome</keyword>
<sequence length="482" mass="53897">MNSDLAMLIARLRWPVASTRWWAMQELATLLLAPEMREEVTTSLLQELKGCKVEAETVELVCIFWMATKRGFIPPPELGSSLERPSTLSSLLIRDCGLPSEDDCEHHLQVAPPDFQESPKFFEMQGADVPRFFLTAMQRLEQRSNLPFVRQCNYEWTSSADSFPGAPYQGDVGHFVRPIGPNTTGAFANRNFLRMASAYQRTLAVARKFWRMPADLVNRLALDVLPLDPTLAFMRPSRPSWLPAFDGHITHDSASVEMYIQSLARSLRSVAQGRVLLSLSTPVHVDPLSVTELSIVRWRHLGESLVDAQGLLERFSKIQRGGGYGGCQTSGLQCVTSVPVLTLTDVLDSKSNAAPLASTYGFSRLGYLQRDLYPSRLHYPVVTDTEGPISIHPNDGCLSISSTSGPIATLSYWNAGWNPVHPTDMSGLCGTALVTEPDMETFAPRQKSHRDFYLWWVTRKRRATSYEAFASEKRFCGIIFTE</sequence>
<organism evidence="1 2">
    <name type="scientific">Caballeronia catudaia</name>
    <dbReference type="NCBI Taxonomy" id="1777136"/>
    <lineage>
        <taxon>Bacteria</taxon>
        <taxon>Pseudomonadati</taxon>
        <taxon>Pseudomonadota</taxon>
        <taxon>Betaproteobacteria</taxon>
        <taxon>Burkholderiales</taxon>
        <taxon>Burkholderiaceae</taxon>
        <taxon>Caballeronia</taxon>
    </lineage>
</organism>
<dbReference type="Proteomes" id="UP000054870">
    <property type="component" value="Unassembled WGS sequence"/>
</dbReference>
<protein>
    <recommendedName>
        <fullName evidence="3">Multidrug DMT transporter permease</fullName>
    </recommendedName>
</protein>
<evidence type="ECO:0008006" key="3">
    <source>
        <dbReference type="Google" id="ProtNLM"/>
    </source>
</evidence>
<evidence type="ECO:0000313" key="1">
    <source>
        <dbReference type="EMBL" id="SAK72153.1"/>
    </source>
</evidence>
<reference evidence="1" key="1">
    <citation type="submission" date="2016-01" db="EMBL/GenBank/DDBJ databases">
        <authorList>
            <person name="Peeters C."/>
        </authorList>
    </citation>
    <scope>NUCLEOTIDE SEQUENCE [LARGE SCALE GENOMIC DNA]</scope>
    <source>
        <strain evidence="1">LMG 29318</strain>
    </source>
</reference>
<comment type="caution">
    <text evidence="1">The sequence shown here is derived from an EMBL/GenBank/DDBJ whole genome shotgun (WGS) entry which is preliminary data.</text>
</comment>
<evidence type="ECO:0000313" key="2">
    <source>
        <dbReference type="Proteomes" id="UP000054870"/>
    </source>
</evidence>
<dbReference type="AlphaFoldDB" id="A0A158BQ34"/>
<proteinExistence type="predicted"/>
<gene>
    <name evidence="1" type="ORF">AWB75_03841</name>
</gene>
<dbReference type="EMBL" id="FCOF02000017">
    <property type="protein sequence ID" value="SAK72153.1"/>
    <property type="molecule type" value="Genomic_DNA"/>
</dbReference>
<accession>A0A158BQ34</accession>